<feature type="transmembrane region" description="Helical" evidence="10">
    <location>
        <begin position="222"/>
        <end position="242"/>
    </location>
</feature>
<dbReference type="GO" id="GO:0015190">
    <property type="term" value="F:L-leucine transmembrane transporter activity"/>
    <property type="evidence" value="ECO:0007669"/>
    <property type="project" value="TreeGrafter"/>
</dbReference>
<evidence type="ECO:0000313" key="11">
    <source>
        <dbReference type="EMBL" id="AQZ96940.1"/>
    </source>
</evidence>
<keyword evidence="4" id="KW-0997">Cell inner membrane</keyword>
<evidence type="ECO:0000256" key="1">
    <source>
        <dbReference type="ARBA" id="ARBA00004651"/>
    </source>
</evidence>
<dbReference type="KEGG" id="cke:B5M06_00290"/>
<reference evidence="12 13" key="1">
    <citation type="submission" date="2015-12" db="EMBL/GenBank/DDBJ databases">
        <title>Complete genome sequence of a multi-drug resistant strain Acidovorax sp. 12322-1.</title>
        <authorList>
            <person name="Ming D."/>
            <person name="Wang M."/>
            <person name="Hu S."/>
            <person name="Zhou Y."/>
            <person name="Jiang T."/>
        </authorList>
    </citation>
    <scope>NUCLEOTIDE SEQUENCE [LARGE SCALE GENOMIC DNA]</scope>
    <source>
        <strain evidence="12 13">12322-1</strain>
    </source>
</reference>
<feature type="transmembrane region" description="Helical" evidence="10">
    <location>
        <begin position="189"/>
        <end position="216"/>
    </location>
</feature>
<feature type="transmembrane region" description="Helical" evidence="10">
    <location>
        <begin position="67"/>
        <end position="88"/>
    </location>
</feature>
<dbReference type="GO" id="GO:0015808">
    <property type="term" value="P:L-alanine transport"/>
    <property type="evidence" value="ECO:0007669"/>
    <property type="project" value="TreeGrafter"/>
</dbReference>
<dbReference type="GO" id="GO:0005304">
    <property type="term" value="F:L-valine transmembrane transporter activity"/>
    <property type="evidence" value="ECO:0007669"/>
    <property type="project" value="TreeGrafter"/>
</dbReference>
<dbReference type="Proteomes" id="UP000242792">
    <property type="component" value="Chromosome"/>
</dbReference>
<evidence type="ECO:0000256" key="2">
    <source>
        <dbReference type="ARBA" id="ARBA00022448"/>
    </source>
</evidence>
<evidence type="ECO:0000256" key="7">
    <source>
        <dbReference type="ARBA" id="ARBA00022989"/>
    </source>
</evidence>
<dbReference type="GO" id="GO:1903806">
    <property type="term" value="P:L-isoleucine import across plasma membrane"/>
    <property type="evidence" value="ECO:0007669"/>
    <property type="project" value="TreeGrafter"/>
</dbReference>
<dbReference type="STRING" id="225992.B5M06_00290"/>
<dbReference type="PANTHER" id="PTHR11795:SF371">
    <property type="entry name" value="HIGH-AFFINITY BRANCHED-CHAIN AMINO ACID TRANSPORT SYSTEM PERMEASE PROTEIN LIVH"/>
    <property type="match status" value="1"/>
</dbReference>
<evidence type="ECO:0000256" key="8">
    <source>
        <dbReference type="ARBA" id="ARBA00023136"/>
    </source>
</evidence>
<dbReference type="PANTHER" id="PTHR11795">
    <property type="entry name" value="BRANCHED-CHAIN AMINO ACID TRANSPORT SYSTEM PERMEASE PROTEIN LIVH"/>
    <property type="match status" value="1"/>
</dbReference>
<dbReference type="GO" id="GO:0015192">
    <property type="term" value="F:L-phenylalanine transmembrane transporter activity"/>
    <property type="evidence" value="ECO:0007669"/>
    <property type="project" value="TreeGrafter"/>
</dbReference>
<feature type="transmembrane region" description="Helical" evidence="10">
    <location>
        <begin position="283"/>
        <end position="302"/>
    </location>
</feature>
<comment type="similarity">
    <text evidence="9">Belongs to the binding-protein-dependent transport system permease family. LivHM subfamily.</text>
</comment>
<keyword evidence="7 10" id="KW-1133">Transmembrane helix</keyword>
<evidence type="ECO:0000256" key="9">
    <source>
        <dbReference type="ARBA" id="ARBA00037998"/>
    </source>
</evidence>
<dbReference type="InterPro" id="IPR001851">
    <property type="entry name" value="ABC_transp_permease"/>
</dbReference>
<feature type="transmembrane region" description="Helical" evidence="10">
    <location>
        <begin position="42"/>
        <end position="61"/>
    </location>
</feature>
<sequence length="309" mass="32510">MDIFLQQIINGLTAGSVYALVALGYTMVYGIIGLINFAHGDVVMVGAMIATSVVMALVGHYGDVSAFVAIAAALLISIPVCMALGWTAERIAYRPLRRAPRLAALITAIGVSIIIQNVAMMFWGRNYLNFPHIIEPVVYQIGDARLSLLQITIMLGSALIMVALLLLVHRTRLGMAMRATAQNREVAGLMGVNINTVISAAFLIGSALAAIAGVMITSYYGVAQYTMGFMLGLKAFTAAVLGGIGNLGGAVLGGLLLGLIEALGSGYVGDLTNGVFGSHYQDVFSFIVLVVVLIFRPSGLLGERQGDRA</sequence>
<evidence type="ECO:0000313" key="12">
    <source>
        <dbReference type="EMBL" id="KUF39540.1"/>
    </source>
</evidence>
<accession>A0A0W7YX77</accession>
<dbReference type="EMBL" id="CP020121">
    <property type="protein sequence ID" value="AQZ96940.1"/>
    <property type="molecule type" value="Genomic_DNA"/>
</dbReference>
<accession>A0A1V0BAN4</accession>
<dbReference type="AlphaFoldDB" id="A0A0W7YX77"/>
<feature type="transmembrane region" description="Helical" evidence="10">
    <location>
        <begin position="144"/>
        <end position="168"/>
    </location>
</feature>
<keyword evidence="8 10" id="KW-0472">Membrane</keyword>
<dbReference type="Pfam" id="PF02653">
    <property type="entry name" value="BPD_transp_2"/>
    <property type="match status" value="1"/>
</dbReference>
<keyword evidence="13" id="KW-1185">Reference proteome</keyword>
<keyword evidence="2" id="KW-0813">Transport</keyword>
<dbReference type="CDD" id="cd06582">
    <property type="entry name" value="TM_PBP1_LivH_like"/>
    <property type="match status" value="1"/>
</dbReference>
<dbReference type="GO" id="GO:0005886">
    <property type="term" value="C:plasma membrane"/>
    <property type="evidence" value="ECO:0007669"/>
    <property type="project" value="UniProtKB-SubCell"/>
</dbReference>
<evidence type="ECO:0000256" key="10">
    <source>
        <dbReference type="SAM" id="Phobius"/>
    </source>
</evidence>
<comment type="subcellular location">
    <subcellularLocation>
        <location evidence="1">Cell membrane</location>
        <topology evidence="1">Multi-pass membrane protein</topology>
    </subcellularLocation>
</comment>
<keyword evidence="6" id="KW-0029">Amino-acid transport</keyword>
<dbReference type="InterPro" id="IPR052157">
    <property type="entry name" value="BCAA_transport_permease"/>
</dbReference>
<evidence type="ECO:0000256" key="3">
    <source>
        <dbReference type="ARBA" id="ARBA00022475"/>
    </source>
</evidence>
<accession>A0A1V3TJI4</accession>
<dbReference type="GO" id="GO:0042941">
    <property type="term" value="P:D-alanine transmembrane transport"/>
    <property type="evidence" value="ECO:0007669"/>
    <property type="project" value="TreeGrafter"/>
</dbReference>
<dbReference type="Proteomes" id="UP000053300">
    <property type="component" value="Unassembled WGS sequence"/>
</dbReference>
<protein>
    <submittedName>
        <fullName evidence="11 12">ABC transporter permease</fullName>
    </submittedName>
</protein>
<feature type="transmembrane region" description="Helical" evidence="10">
    <location>
        <begin position="100"/>
        <end position="124"/>
    </location>
</feature>
<dbReference type="GO" id="GO:0015188">
    <property type="term" value="F:L-isoleucine transmembrane transporter activity"/>
    <property type="evidence" value="ECO:0007669"/>
    <property type="project" value="TreeGrafter"/>
</dbReference>
<feature type="transmembrane region" description="Helical" evidence="10">
    <location>
        <begin position="12"/>
        <end position="35"/>
    </location>
</feature>
<gene>
    <name evidence="12" type="ORF">AS359_07060</name>
    <name evidence="11" type="ORF">B5M06_00290</name>
</gene>
<evidence type="ECO:0000256" key="5">
    <source>
        <dbReference type="ARBA" id="ARBA00022692"/>
    </source>
</evidence>
<evidence type="ECO:0000256" key="6">
    <source>
        <dbReference type="ARBA" id="ARBA00022970"/>
    </source>
</evidence>
<keyword evidence="3" id="KW-1003">Cell membrane</keyword>
<dbReference type="OrthoDB" id="9807115at2"/>
<feature type="transmembrane region" description="Helical" evidence="10">
    <location>
        <begin position="249"/>
        <end position="268"/>
    </location>
</feature>
<evidence type="ECO:0000256" key="4">
    <source>
        <dbReference type="ARBA" id="ARBA00022519"/>
    </source>
</evidence>
<evidence type="ECO:0000313" key="13">
    <source>
        <dbReference type="Proteomes" id="UP000053300"/>
    </source>
</evidence>
<dbReference type="EMBL" id="LPXH01000036">
    <property type="protein sequence ID" value="KUF39540.1"/>
    <property type="molecule type" value="Genomic_DNA"/>
</dbReference>
<organism evidence="12 13">
    <name type="scientific">Comamonas kerstersii</name>
    <dbReference type="NCBI Taxonomy" id="225992"/>
    <lineage>
        <taxon>Bacteria</taxon>
        <taxon>Pseudomonadati</taxon>
        <taxon>Pseudomonadota</taxon>
        <taxon>Betaproteobacteria</taxon>
        <taxon>Burkholderiales</taxon>
        <taxon>Comamonadaceae</taxon>
        <taxon>Comamonas</taxon>
    </lineage>
</organism>
<name>A0A0W7YX77_9BURK</name>
<keyword evidence="5 10" id="KW-0812">Transmembrane</keyword>
<evidence type="ECO:0000313" key="14">
    <source>
        <dbReference type="Proteomes" id="UP000242792"/>
    </source>
</evidence>
<proteinExistence type="inferred from homology"/>
<reference evidence="11 14" key="2">
    <citation type="submission" date="2017-03" db="EMBL/GenBank/DDBJ databases">
        <title>Rapid Whole Genome Sequencing of Comamonas kerstersii Causing Continuous ambulatory Peritoneal Dialysis-Associated Peritonitis.</title>
        <authorList>
            <person name="Zheng B."/>
        </authorList>
    </citation>
    <scope>NUCLEOTIDE SEQUENCE [LARGE SCALE GENOMIC DNA]</scope>
    <source>
        <strain evidence="11 14">8943</strain>
    </source>
</reference>